<evidence type="ECO:0000313" key="1">
    <source>
        <dbReference type="EMBL" id="MBC9245403.1"/>
    </source>
</evidence>
<dbReference type="EMBL" id="JACOQL010000001">
    <property type="protein sequence ID" value="MBC9245403.1"/>
    <property type="molecule type" value="Genomic_DNA"/>
</dbReference>
<organism evidence="1 2">
    <name type="scientific">Paracoccus amoyensis</name>
    <dbReference type="NCBI Taxonomy" id="2760093"/>
    <lineage>
        <taxon>Bacteria</taxon>
        <taxon>Pseudomonadati</taxon>
        <taxon>Pseudomonadota</taxon>
        <taxon>Alphaproteobacteria</taxon>
        <taxon>Rhodobacterales</taxon>
        <taxon>Paracoccaceae</taxon>
        <taxon>Paracoccus</taxon>
    </lineage>
</organism>
<reference evidence="1" key="1">
    <citation type="submission" date="2020-08" db="EMBL/GenBank/DDBJ databases">
        <title>Paracoccus amoyensis sp. nov., isolated from the surface seawater at coast of Xiamen, Fujian.</title>
        <authorList>
            <person name="Lyu L."/>
        </authorList>
    </citation>
    <scope>NUCLEOTIDE SEQUENCE</scope>
    <source>
        <strain evidence="1">11-3</strain>
    </source>
</reference>
<sequence length="62" mass="6519">MKRATRIIAAIFLALAVVAMVAGDLMLAGAAEPALTDTRAISALQRDVTAQNKDFNSFARLG</sequence>
<dbReference type="AlphaFoldDB" id="A0A926G6E8"/>
<dbReference type="Proteomes" id="UP000608594">
    <property type="component" value="Unassembled WGS sequence"/>
</dbReference>
<evidence type="ECO:0000313" key="2">
    <source>
        <dbReference type="Proteomes" id="UP000608594"/>
    </source>
</evidence>
<name>A0A926G6E8_9RHOB</name>
<accession>A0A926G6E8</accession>
<comment type="caution">
    <text evidence="1">The sequence shown here is derived from an EMBL/GenBank/DDBJ whole genome shotgun (WGS) entry which is preliminary data.</text>
</comment>
<dbReference type="RefSeq" id="WP_187791806.1">
    <property type="nucleotide sequence ID" value="NZ_JACOQL010000001.1"/>
</dbReference>
<proteinExistence type="predicted"/>
<keyword evidence="2" id="KW-1185">Reference proteome</keyword>
<gene>
    <name evidence="1" type="ORF">H4P12_01445</name>
</gene>
<protein>
    <submittedName>
        <fullName evidence="1">Uncharacterized protein</fullName>
    </submittedName>
</protein>